<dbReference type="Gene3D" id="3.10.310.10">
    <property type="entry name" value="Diaminopimelate Epimerase, Chain A, domain 1"/>
    <property type="match status" value="2"/>
</dbReference>
<dbReference type="PANTHER" id="PTHR31689:SF0">
    <property type="entry name" value="DIAMINOPIMELATE EPIMERASE"/>
    <property type="match status" value="1"/>
</dbReference>
<feature type="binding site" evidence="9">
    <location>
        <position position="22"/>
    </location>
    <ligand>
        <name>substrate</name>
    </ligand>
</feature>
<feature type="active site" description="Proton acceptor" evidence="9">
    <location>
        <position position="228"/>
    </location>
</feature>
<comment type="similarity">
    <text evidence="2 9">Belongs to the diaminopimelate epimerase family.</text>
</comment>
<gene>
    <name evidence="9" type="primary">dapF</name>
    <name evidence="11" type="ORF">B1757_07840</name>
</gene>
<comment type="catalytic activity">
    <reaction evidence="8 9">
        <text>(2S,6S)-2,6-diaminopimelate = meso-2,6-diaminopimelate</text>
        <dbReference type="Rhea" id="RHEA:15393"/>
        <dbReference type="ChEBI" id="CHEBI:57609"/>
        <dbReference type="ChEBI" id="CHEBI:57791"/>
        <dbReference type="EC" id="5.1.1.7"/>
    </reaction>
</comment>
<dbReference type="InterPro" id="IPR018510">
    <property type="entry name" value="DAP_epimerase_AS"/>
</dbReference>
<feature type="binding site" evidence="9">
    <location>
        <begin position="219"/>
        <end position="220"/>
    </location>
    <ligand>
        <name>substrate</name>
    </ligand>
</feature>
<dbReference type="Pfam" id="PF01678">
    <property type="entry name" value="DAP_epimerase"/>
    <property type="match status" value="2"/>
</dbReference>
<evidence type="ECO:0000256" key="7">
    <source>
        <dbReference type="ARBA" id="ARBA00023235"/>
    </source>
</evidence>
<keyword evidence="12" id="KW-1185">Reference proteome</keyword>
<dbReference type="AlphaFoldDB" id="A0A2I1DLW1"/>
<protein>
    <recommendedName>
        <fullName evidence="3 9">Diaminopimelate epimerase</fullName>
        <shortName evidence="9">DAP epimerase</shortName>
        <ecNumber evidence="3 9">5.1.1.7</ecNumber>
    </recommendedName>
    <alternativeName>
        <fullName evidence="9">PLP-independent amino acid racemase</fullName>
    </alternativeName>
</protein>
<dbReference type="EMBL" id="MXAV01000033">
    <property type="protein sequence ID" value="PKY10854.1"/>
    <property type="molecule type" value="Genomic_DNA"/>
</dbReference>
<evidence type="ECO:0000256" key="6">
    <source>
        <dbReference type="ARBA" id="ARBA00023154"/>
    </source>
</evidence>
<evidence type="ECO:0000256" key="9">
    <source>
        <dbReference type="HAMAP-Rule" id="MF_00197"/>
    </source>
</evidence>
<dbReference type="EC" id="5.1.1.7" evidence="3 9"/>
<dbReference type="OrthoDB" id="9805408at2"/>
<comment type="caution">
    <text evidence="11">The sequence shown here is derived from an EMBL/GenBank/DDBJ whole genome shotgun (WGS) entry which is preliminary data.</text>
</comment>
<organism evidence="11 12">
    <name type="scientific">Acidithiobacillus marinus</name>
    <dbReference type="NCBI Taxonomy" id="187490"/>
    <lineage>
        <taxon>Bacteria</taxon>
        <taxon>Pseudomonadati</taxon>
        <taxon>Pseudomonadota</taxon>
        <taxon>Acidithiobacillia</taxon>
        <taxon>Acidithiobacillales</taxon>
        <taxon>Acidithiobacillaceae</taxon>
        <taxon>Acidithiobacillus</taxon>
    </lineage>
</organism>
<evidence type="ECO:0000256" key="4">
    <source>
        <dbReference type="ARBA" id="ARBA00022490"/>
    </source>
</evidence>
<evidence type="ECO:0000256" key="10">
    <source>
        <dbReference type="PROSITE-ProRule" id="PRU10125"/>
    </source>
</evidence>
<dbReference type="InParanoid" id="A0A2I1DLW1"/>
<evidence type="ECO:0000256" key="3">
    <source>
        <dbReference type="ARBA" id="ARBA00013080"/>
    </source>
</evidence>
<feature type="binding site" evidence="9">
    <location>
        <begin position="85"/>
        <end position="86"/>
    </location>
    <ligand>
        <name>substrate</name>
    </ligand>
</feature>
<feature type="binding site" evidence="9">
    <location>
        <position position="75"/>
    </location>
    <ligand>
        <name>substrate</name>
    </ligand>
</feature>
<dbReference type="GO" id="GO:0009089">
    <property type="term" value="P:lysine biosynthetic process via diaminopimelate"/>
    <property type="evidence" value="ECO:0007669"/>
    <property type="project" value="UniProtKB-UniRule"/>
</dbReference>
<evidence type="ECO:0000313" key="11">
    <source>
        <dbReference type="EMBL" id="PKY10854.1"/>
    </source>
</evidence>
<keyword evidence="7 9" id="KW-0413">Isomerase</keyword>
<dbReference type="FunFam" id="3.10.310.10:FF:000004">
    <property type="entry name" value="Diaminopimelate epimerase"/>
    <property type="match status" value="1"/>
</dbReference>
<feature type="binding site" evidence="9">
    <location>
        <begin position="229"/>
        <end position="230"/>
    </location>
    <ligand>
        <name>substrate</name>
    </ligand>
</feature>
<reference evidence="11 12" key="1">
    <citation type="submission" date="2017-03" db="EMBL/GenBank/DDBJ databases">
        <title>Draft genime sequence of the acidophilic sulfur-oxidizing bacterium Acidithiobacillus sp. SH, isolated from seawater.</title>
        <authorList>
            <person name="Sharmin S."/>
            <person name="Tokuhisa M."/>
            <person name="Kanao T."/>
            <person name="Kamimura K."/>
        </authorList>
    </citation>
    <scope>NUCLEOTIDE SEQUENCE [LARGE SCALE GENOMIC DNA]</scope>
    <source>
        <strain evidence="11 12">SH</strain>
    </source>
</reference>
<comment type="function">
    <text evidence="9">Catalyzes the stereoinversion of LL-2,6-diaminopimelate (L,L-DAP) to meso-diaminopimelate (meso-DAP), a precursor of L-lysine and an essential component of the bacterial peptidoglycan.</text>
</comment>
<evidence type="ECO:0000256" key="5">
    <source>
        <dbReference type="ARBA" id="ARBA00022605"/>
    </source>
</evidence>
<comment type="pathway">
    <text evidence="1 9">Amino-acid biosynthesis; L-lysine biosynthesis via DAP pathway; DL-2,6-diaminopimelate from LL-2,6-diaminopimelate: step 1/1.</text>
</comment>
<feature type="site" description="Could be important to modulate the pK values of the two catalytic cysteine residues" evidence="9">
    <location>
        <position position="170"/>
    </location>
</feature>
<sequence>MEALQPHSDSVLHFTKMQGLGNDFVVLDGIRQTIHLSPEQIRAIADRHFGIGCDQILLVEKPESPDCDFRYRIFNADGSEVTQCGNGARCFAVFVRRAGLSDKAIIQVETRAGQMQLQILENDEVLVNMGAPRFAPEQIPLRAAEEGPEYLLEVDHDTLRMAALSMGNPHAVLRVPDVREAPVTQLGPKIENHPDFPERCNVGFMEICDRTHIRLRVWERGAGETLACGSNACAAVVAGIRWGELDEQVAVDLPGGRLSIQWAGPGQAVMMTGPVRVVFDGTWPSRQTAQ</sequence>
<keyword evidence="6 9" id="KW-0457">Lysine biosynthesis</keyword>
<dbReference type="RefSeq" id="WP_101537786.1">
    <property type="nucleotide sequence ID" value="NZ_MXAV01000033.1"/>
</dbReference>
<dbReference type="SUPFAM" id="SSF54506">
    <property type="entry name" value="Diaminopimelate epimerase-like"/>
    <property type="match status" value="1"/>
</dbReference>
<dbReference type="FunFam" id="3.10.310.10:FF:000001">
    <property type="entry name" value="Diaminopimelate epimerase"/>
    <property type="match status" value="1"/>
</dbReference>
<dbReference type="NCBIfam" id="TIGR00652">
    <property type="entry name" value="DapF"/>
    <property type="match status" value="1"/>
</dbReference>
<dbReference type="PANTHER" id="PTHR31689">
    <property type="entry name" value="DIAMINOPIMELATE EPIMERASE, CHLOROPLASTIC"/>
    <property type="match status" value="1"/>
</dbReference>
<evidence type="ECO:0000256" key="2">
    <source>
        <dbReference type="ARBA" id="ARBA00010219"/>
    </source>
</evidence>
<accession>A0A2I1DLW1</accession>
<dbReference type="PROSITE" id="PS01326">
    <property type="entry name" value="DAP_EPIMERASE"/>
    <property type="match status" value="1"/>
</dbReference>
<dbReference type="GO" id="GO:0005829">
    <property type="term" value="C:cytosol"/>
    <property type="evidence" value="ECO:0007669"/>
    <property type="project" value="TreeGrafter"/>
</dbReference>
<evidence type="ECO:0000256" key="1">
    <source>
        <dbReference type="ARBA" id="ARBA00005196"/>
    </source>
</evidence>
<evidence type="ECO:0000313" key="12">
    <source>
        <dbReference type="Proteomes" id="UP000234329"/>
    </source>
</evidence>
<evidence type="ECO:0000256" key="8">
    <source>
        <dbReference type="ARBA" id="ARBA00051712"/>
    </source>
</evidence>
<feature type="active site" evidence="10">
    <location>
        <position position="84"/>
    </location>
</feature>
<keyword evidence="4 9" id="KW-0963">Cytoplasm</keyword>
<comment type="subcellular location">
    <subcellularLocation>
        <location evidence="9">Cytoplasm</location>
    </subcellularLocation>
</comment>
<feature type="site" description="Could be important to modulate the pK values of the two catalytic cysteine residues" evidence="9">
    <location>
        <position position="219"/>
    </location>
</feature>
<feature type="binding site" evidence="9">
    <location>
        <position position="201"/>
    </location>
    <ligand>
        <name>substrate</name>
    </ligand>
</feature>
<dbReference type="FunCoup" id="A0A2I1DLW1">
    <property type="interactions" value="609"/>
</dbReference>
<dbReference type="InterPro" id="IPR001653">
    <property type="entry name" value="DAP_epimerase_DapF"/>
</dbReference>
<dbReference type="Proteomes" id="UP000234329">
    <property type="component" value="Unassembled WGS sequence"/>
</dbReference>
<keyword evidence="5 9" id="KW-0028">Amino-acid biosynthesis</keyword>
<feature type="binding site" evidence="9">
    <location>
        <position position="55"/>
    </location>
    <ligand>
        <name>substrate</name>
    </ligand>
</feature>
<dbReference type="UniPathway" id="UPA00034">
    <property type="reaction ID" value="UER00025"/>
</dbReference>
<dbReference type="HAMAP" id="MF_00197">
    <property type="entry name" value="DAP_epimerase"/>
    <property type="match status" value="1"/>
</dbReference>
<feature type="active site" description="Proton donor" evidence="9">
    <location>
        <position position="84"/>
    </location>
</feature>
<dbReference type="GO" id="GO:0008837">
    <property type="term" value="F:diaminopimelate epimerase activity"/>
    <property type="evidence" value="ECO:0007669"/>
    <property type="project" value="UniProtKB-UniRule"/>
</dbReference>
<proteinExistence type="inferred from homology"/>
<feature type="binding site" evidence="9">
    <location>
        <position position="168"/>
    </location>
    <ligand>
        <name>substrate</name>
    </ligand>
</feature>
<comment type="subunit">
    <text evidence="9">Homodimer.</text>
</comment>
<name>A0A2I1DLW1_9PROT</name>